<comment type="caution">
    <text evidence="2">The sequence shown here is derived from an EMBL/GenBank/DDBJ whole genome shotgun (WGS) entry which is preliminary data.</text>
</comment>
<feature type="compositionally biased region" description="Basic residues" evidence="1">
    <location>
        <begin position="104"/>
        <end position="117"/>
    </location>
</feature>
<evidence type="ECO:0000256" key="1">
    <source>
        <dbReference type="SAM" id="MobiDB-lite"/>
    </source>
</evidence>
<dbReference type="EMBL" id="LSSK01000008">
    <property type="protein sequence ID" value="OMH86339.1"/>
    <property type="molecule type" value="Genomic_DNA"/>
</dbReference>
<gene>
    <name evidence="2" type="ORF">AX774_g97</name>
</gene>
<evidence type="ECO:0000313" key="2">
    <source>
        <dbReference type="EMBL" id="OMH86339.1"/>
    </source>
</evidence>
<feature type="compositionally biased region" description="Basic residues" evidence="1">
    <location>
        <begin position="125"/>
        <end position="136"/>
    </location>
</feature>
<name>A0A1R1PZG8_ZANCU</name>
<feature type="region of interest" description="Disordered" evidence="1">
    <location>
        <begin position="160"/>
        <end position="181"/>
    </location>
</feature>
<accession>A0A1R1PZG8</accession>
<reference evidence="3" key="1">
    <citation type="submission" date="2017-01" db="EMBL/GenBank/DDBJ databases">
        <authorList>
            <person name="Wang Y."/>
            <person name="White M."/>
            <person name="Kvist S."/>
            <person name="Moncalvo J.-M."/>
        </authorList>
    </citation>
    <scope>NUCLEOTIDE SEQUENCE [LARGE SCALE GENOMIC DNA]</scope>
    <source>
        <strain evidence="3">COL-18-3</strain>
    </source>
</reference>
<dbReference type="Proteomes" id="UP000188320">
    <property type="component" value="Unassembled WGS sequence"/>
</dbReference>
<evidence type="ECO:0000313" key="3">
    <source>
        <dbReference type="Proteomes" id="UP000188320"/>
    </source>
</evidence>
<feature type="compositionally biased region" description="Polar residues" evidence="1">
    <location>
        <begin position="161"/>
        <end position="175"/>
    </location>
</feature>
<keyword evidence="3" id="KW-1185">Reference proteome</keyword>
<feature type="region of interest" description="Disordered" evidence="1">
    <location>
        <begin position="101"/>
        <end position="148"/>
    </location>
</feature>
<organism evidence="2 3">
    <name type="scientific">Zancudomyces culisetae</name>
    <name type="common">Gut fungus</name>
    <name type="synonym">Smittium culisetae</name>
    <dbReference type="NCBI Taxonomy" id="1213189"/>
    <lineage>
        <taxon>Eukaryota</taxon>
        <taxon>Fungi</taxon>
        <taxon>Fungi incertae sedis</taxon>
        <taxon>Zoopagomycota</taxon>
        <taxon>Kickxellomycotina</taxon>
        <taxon>Harpellomycetes</taxon>
        <taxon>Harpellales</taxon>
        <taxon>Legeriomycetaceae</taxon>
        <taxon>Zancudomyces</taxon>
    </lineage>
</organism>
<proteinExistence type="predicted"/>
<dbReference type="AlphaFoldDB" id="A0A1R1PZG8"/>
<feature type="compositionally biased region" description="Basic and acidic residues" evidence="1">
    <location>
        <begin position="137"/>
        <end position="147"/>
    </location>
</feature>
<sequence>MLFLFSAVSVCFIGLAAIAYYMVMLDMDTVLHISPPNPRPIQYIGKSDILKPTPVGGKLDSLYKKNIHTFKPTPTFTIDTGKRLRFAKKTISTVARKAEFKQVKTSHAKNHGGKYKSKKVENHNKHMHKKQAPKLARKSEAERRAKDVVNTLPNAEYIVPTKTSPMAMTKTSNSHPLPKLP</sequence>
<protein>
    <submittedName>
        <fullName evidence="2">Uncharacterized protein</fullName>
    </submittedName>
</protein>